<keyword evidence="2" id="KW-1064">Adaptive immunity</keyword>
<dbReference type="PANTHER" id="PTHR19367:SF18">
    <property type="entry name" value="T CELL RECEPTOR ALPHA VARIABLE 16"/>
    <property type="match status" value="1"/>
</dbReference>
<evidence type="ECO:0000256" key="4">
    <source>
        <dbReference type="ARBA" id="ARBA00023319"/>
    </source>
</evidence>
<dbReference type="OMA" id="STMEHIP"/>
<keyword evidence="4" id="KW-0393">Immunoglobulin domain</keyword>
<dbReference type="PANTHER" id="PTHR19367">
    <property type="entry name" value="T-CELL RECEPTOR ALPHA CHAIN V REGION"/>
    <property type="match status" value="1"/>
</dbReference>
<dbReference type="STRING" id="8010.ENSELUP00000032201"/>
<dbReference type="InterPro" id="IPR013783">
    <property type="entry name" value="Ig-like_fold"/>
</dbReference>
<evidence type="ECO:0000256" key="1">
    <source>
        <dbReference type="ARBA" id="ARBA00022729"/>
    </source>
</evidence>
<dbReference type="SMART" id="SM00406">
    <property type="entry name" value="IGv"/>
    <property type="match status" value="1"/>
</dbReference>
<reference evidence="7" key="2">
    <citation type="submission" date="2020-02" db="EMBL/GenBank/DDBJ databases">
        <title>Esox lucius (northern pike) genome, fEsoLuc1, primary haplotype.</title>
        <authorList>
            <person name="Myers G."/>
            <person name="Karagic N."/>
            <person name="Meyer A."/>
            <person name="Pippel M."/>
            <person name="Reichard M."/>
            <person name="Winkler S."/>
            <person name="Tracey A."/>
            <person name="Sims Y."/>
            <person name="Howe K."/>
            <person name="Rhie A."/>
            <person name="Formenti G."/>
            <person name="Durbin R."/>
            <person name="Fedrigo O."/>
            <person name="Jarvis E.D."/>
        </authorList>
    </citation>
    <scope>NUCLEOTIDE SEQUENCE [LARGE SCALE GENOMIC DNA]</scope>
</reference>
<dbReference type="Bgee" id="ENSELUG00000010034">
    <property type="expression patterns" value="Expressed in spleen and 2 other cell types or tissues"/>
</dbReference>
<dbReference type="Pfam" id="PF07686">
    <property type="entry name" value="V-set"/>
    <property type="match status" value="1"/>
</dbReference>
<sequence length="114" mass="13266">ERWLCPLEHLENEVISTEGQSVTLNCTYDTSSEYPYLYWYRHHPNQAPQFILWKGAKSNSDVENIPDNRYQSTTSYTSTELIIQQLTLSDTGFYYCAFDTVIQSILEVVQKPSD</sequence>
<dbReference type="AlphaFoldDB" id="A0A3P8ZUB7"/>
<keyword evidence="3" id="KW-0675">Receptor</keyword>
<dbReference type="InterPro" id="IPR051287">
    <property type="entry name" value="TCR_variable_region"/>
</dbReference>
<dbReference type="InterPro" id="IPR036179">
    <property type="entry name" value="Ig-like_dom_sf"/>
</dbReference>
<evidence type="ECO:0000313" key="7">
    <source>
        <dbReference type="Ensembl" id="ENSELUP00000032201.3"/>
    </source>
</evidence>
<dbReference type="Proteomes" id="UP000265140">
    <property type="component" value="Chromosome 3"/>
</dbReference>
<dbReference type="SMART" id="SM00409">
    <property type="entry name" value="IG"/>
    <property type="match status" value="1"/>
</dbReference>
<organism evidence="7 8">
    <name type="scientific">Esox lucius</name>
    <name type="common">Northern pike</name>
    <dbReference type="NCBI Taxonomy" id="8010"/>
    <lineage>
        <taxon>Eukaryota</taxon>
        <taxon>Metazoa</taxon>
        <taxon>Chordata</taxon>
        <taxon>Craniata</taxon>
        <taxon>Vertebrata</taxon>
        <taxon>Euteleostomi</taxon>
        <taxon>Actinopterygii</taxon>
        <taxon>Neopterygii</taxon>
        <taxon>Teleostei</taxon>
        <taxon>Protacanthopterygii</taxon>
        <taxon>Esociformes</taxon>
        <taxon>Esocidae</taxon>
        <taxon>Esox</taxon>
    </lineage>
</organism>
<dbReference type="InterPro" id="IPR007110">
    <property type="entry name" value="Ig-like_dom"/>
</dbReference>
<evidence type="ECO:0000313" key="8">
    <source>
        <dbReference type="Proteomes" id="UP000265140"/>
    </source>
</evidence>
<dbReference type="Ensembl" id="ENSELUT00000003798.3">
    <property type="protein sequence ID" value="ENSELUP00000032201.3"/>
    <property type="gene ID" value="ENSELUG00000010034.3"/>
</dbReference>
<dbReference type="InterPro" id="IPR003599">
    <property type="entry name" value="Ig_sub"/>
</dbReference>
<dbReference type="SUPFAM" id="SSF48726">
    <property type="entry name" value="Immunoglobulin"/>
    <property type="match status" value="1"/>
</dbReference>
<reference evidence="7" key="4">
    <citation type="submission" date="2025-09" db="UniProtKB">
        <authorList>
            <consortium name="Ensembl"/>
        </authorList>
    </citation>
    <scope>IDENTIFICATION</scope>
</reference>
<keyword evidence="8" id="KW-1185">Reference proteome</keyword>
<name>A0A3P8ZUB7_ESOLU</name>
<evidence type="ECO:0000256" key="2">
    <source>
        <dbReference type="ARBA" id="ARBA00023130"/>
    </source>
</evidence>
<proteinExistence type="predicted"/>
<dbReference type="GO" id="GO:0042101">
    <property type="term" value="C:T cell receptor complex"/>
    <property type="evidence" value="ECO:0007669"/>
    <property type="project" value="UniProtKB-KW"/>
</dbReference>
<keyword evidence="5" id="KW-0391">Immunity</keyword>
<dbReference type="Gene3D" id="2.60.40.10">
    <property type="entry name" value="Immunoglobulins"/>
    <property type="match status" value="1"/>
</dbReference>
<accession>A0A3P8ZUB7</accession>
<keyword evidence="5" id="KW-1279">T cell receptor</keyword>
<reference evidence="8" key="1">
    <citation type="journal article" date="2014" name="PLoS ONE">
        <title>The genome and linkage map of the northern pike (Esox lucius): conserved synteny revealed between the salmonid sister group and the Neoteleostei.</title>
        <authorList>
            <person name="Rondeau E.B."/>
            <person name="Minkley D.R."/>
            <person name="Leong J.S."/>
            <person name="Messmer A.M."/>
            <person name="Jantzen J.R."/>
            <person name="von Schalburg K.R."/>
            <person name="Lemon C."/>
            <person name="Bird N.H."/>
            <person name="Koop B.F."/>
        </authorList>
    </citation>
    <scope>NUCLEOTIDE SEQUENCE</scope>
</reference>
<dbReference type="GeneTree" id="ENSGT00990000204765"/>
<protein>
    <recommendedName>
        <fullName evidence="6">Ig-like domain-containing protein</fullName>
    </recommendedName>
</protein>
<evidence type="ECO:0000256" key="5">
    <source>
        <dbReference type="ARBA" id="ARBA00043266"/>
    </source>
</evidence>
<feature type="domain" description="Ig-like" evidence="6">
    <location>
        <begin position="6"/>
        <end position="96"/>
    </location>
</feature>
<keyword evidence="1" id="KW-0732">Signal</keyword>
<evidence type="ECO:0000256" key="3">
    <source>
        <dbReference type="ARBA" id="ARBA00023170"/>
    </source>
</evidence>
<dbReference type="PROSITE" id="PS50835">
    <property type="entry name" value="IG_LIKE"/>
    <property type="match status" value="1"/>
</dbReference>
<dbReference type="InParanoid" id="A0A3P8ZUB7"/>
<reference evidence="7" key="3">
    <citation type="submission" date="2025-08" db="UniProtKB">
        <authorList>
            <consortium name="Ensembl"/>
        </authorList>
    </citation>
    <scope>IDENTIFICATION</scope>
</reference>
<evidence type="ECO:0000259" key="6">
    <source>
        <dbReference type="PROSITE" id="PS50835"/>
    </source>
</evidence>
<dbReference type="InterPro" id="IPR013106">
    <property type="entry name" value="Ig_V-set"/>
</dbReference>
<dbReference type="GO" id="GO:0002250">
    <property type="term" value="P:adaptive immune response"/>
    <property type="evidence" value="ECO:0007669"/>
    <property type="project" value="UniProtKB-KW"/>
</dbReference>